<accession>A0ABR3LX33</accession>
<organism evidence="1 2">
    <name type="scientific">Cirrhinus molitorella</name>
    <name type="common">mud carp</name>
    <dbReference type="NCBI Taxonomy" id="172907"/>
    <lineage>
        <taxon>Eukaryota</taxon>
        <taxon>Metazoa</taxon>
        <taxon>Chordata</taxon>
        <taxon>Craniata</taxon>
        <taxon>Vertebrata</taxon>
        <taxon>Euteleostomi</taxon>
        <taxon>Actinopterygii</taxon>
        <taxon>Neopterygii</taxon>
        <taxon>Teleostei</taxon>
        <taxon>Ostariophysi</taxon>
        <taxon>Cypriniformes</taxon>
        <taxon>Cyprinidae</taxon>
        <taxon>Labeoninae</taxon>
        <taxon>Labeonini</taxon>
        <taxon>Cirrhinus</taxon>
    </lineage>
</organism>
<keyword evidence="2" id="KW-1185">Reference proteome</keyword>
<protein>
    <submittedName>
        <fullName evidence="1">Uncharacterized protein</fullName>
    </submittedName>
</protein>
<gene>
    <name evidence="1" type="ORF">QQF64_012385</name>
</gene>
<sequence length="82" mass="8610">MSNGVLLSCRGWHEDEGARLEGAENQALRVHGSPCLSQQGTVVTSSSLSLSLSVCVIAEGSEQLRSVLVVSEGIVCRLCLPV</sequence>
<dbReference type="EMBL" id="JAYMGO010000018">
    <property type="protein sequence ID" value="KAL1256840.1"/>
    <property type="molecule type" value="Genomic_DNA"/>
</dbReference>
<dbReference type="Proteomes" id="UP001558613">
    <property type="component" value="Unassembled WGS sequence"/>
</dbReference>
<proteinExistence type="predicted"/>
<comment type="caution">
    <text evidence="1">The sequence shown here is derived from an EMBL/GenBank/DDBJ whole genome shotgun (WGS) entry which is preliminary data.</text>
</comment>
<evidence type="ECO:0000313" key="1">
    <source>
        <dbReference type="EMBL" id="KAL1256840.1"/>
    </source>
</evidence>
<evidence type="ECO:0000313" key="2">
    <source>
        <dbReference type="Proteomes" id="UP001558613"/>
    </source>
</evidence>
<reference evidence="1 2" key="1">
    <citation type="submission" date="2023-09" db="EMBL/GenBank/DDBJ databases">
        <authorList>
            <person name="Wang M."/>
        </authorList>
    </citation>
    <scope>NUCLEOTIDE SEQUENCE [LARGE SCALE GENOMIC DNA]</scope>
    <source>
        <strain evidence="1">GT-2023</strain>
        <tissue evidence="1">Liver</tissue>
    </source>
</reference>
<name>A0ABR3LX33_9TELE</name>